<keyword evidence="6" id="KW-0648">Protein biosynthesis</keyword>
<comment type="similarity">
    <text evidence="1">Belongs to the class-II aminoacyl-tRNA synthetase family.</text>
</comment>
<dbReference type="InterPro" id="IPR002312">
    <property type="entry name" value="Asp/Asn-tRNA-synth_IIb"/>
</dbReference>
<sequence>MLKGRGLGLPALPHTIRQLLFAPLPDAHVPVKIHGWVKSVRRQKNVAFAVVSDGSHDKGIQAVFPNASQARSLTNGTSVRLEGRLLASPGKGQDKELRVDSVEVLGRSDPEKYPIQKKELTVEYLREHCHLRPRTDAVASMLWLRHIVSNSIRGFFENNGFCYVHTPIITANDCEGAGETFRIAPDSTLAPVHSGDAAPKPSEFFGHPAYLTVSSQLHLEALAASISRVYTLSPCFRAERSQTNRHLAEFWMLEAEWAFTQTVHDVCNVVEAAIKQVLDDAADKSEGSNPWSERAAKLQAEIATRDWPRITYANAVEELASFQQATRAFHFEPAWGLPLQSEHERWLAENLAKGPVFVTDYPAELKPFYMRLNDDGKTVACFDLLMPGLGELVGGSLREEREDHLSNAMRKHGLQTDQYDWYLDLRRYGSAPHGGFGLGFERLISWVGGIENIRECIAMPRWAGRMLL</sequence>
<proteinExistence type="inferred from homology"/>
<dbReference type="FunFam" id="3.30.930.10:FF:000016">
    <property type="entry name" value="Asparagine--tRNA ligase"/>
    <property type="match status" value="1"/>
</dbReference>
<dbReference type="GO" id="GO:0005739">
    <property type="term" value="C:mitochondrion"/>
    <property type="evidence" value="ECO:0007669"/>
    <property type="project" value="TreeGrafter"/>
</dbReference>
<dbReference type="OrthoDB" id="1931232at2759"/>
<evidence type="ECO:0000256" key="4">
    <source>
        <dbReference type="ARBA" id="ARBA00022741"/>
    </source>
</evidence>
<dbReference type="NCBIfam" id="NF003037">
    <property type="entry name" value="PRK03932.1"/>
    <property type="match status" value="1"/>
</dbReference>
<dbReference type="Gene3D" id="2.40.50.140">
    <property type="entry name" value="Nucleic acid-binding proteins"/>
    <property type="match status" value="1"/>
</dbReference>
<evidence type="ECO:0000259" key="10">
    <source>
        <dbReference type="PROSITE" id="PS50862"/>
    </source>
</evidence>
<dbReference type="GO" id="GO:0006421">
    <property type="term" value="P:asparaginyl-tRNA aminoacylation"/>
    <property type="evidence" value="ECO:0007669"/>
    <property type="project" value="InterPro"/>
</dbReference>
<dbReference type="PROSITE" id="PS50862">
    <property type="entry name" value="AA_TRNA_LIGASE_II"/>
    <property type="match status" value="1"/>
</dbReference>
<keyword evidence="3" id="KW-0436">Ligase</keyword>
<evidence type="ECO:0000256" key="5">
    <source>
        <dbReference type="ARBA" id="ARBA00022840"/>
    </source>
</evidence>
<organism evidence="11 12">
    <name type="scientific">Postia placenta MAD-698-R-SB12</name>
    <dbReference type="NCBI Taxonomy" id="670580"/>
    <lineage>
        <taxon>Eukaryota</taxon>
        <taxon>Fungi</taxon>
        <taxon>Dikarya</taxon>
        <taxon>Basidiomycota</taxon>
        <taxon>Agaricomycotina</taxon>
        <taxon>Agaricomycetes</taxon>
        <taxon>Polyporales</taxon>
        <taxon>Adustoporiaceae</taxon>
        <taxon>Rhodonia</taxon>
    </lineage>
</organism>
<dbReference type="InterPro" id="IPR012340">
    <property type="entry name" value="NA-bd_OB-fold"/>
</dbReference>
<feature type="domain" description="Aminoacyl-transfer RNA synthetases class-II family profile" evidence="10">
    <location>
        <begin position="148"/>
        <end position="460"/>
    </location>
</feature>
<keyword evidence="4" id="KW-0547">Nucleotide-binding</keyword>
<dbReference type="GO" id="GO:0004816">
    <property type="term" value="F:asparagine-tRNA ligase activity"/>
    <property type="evidence" value="ECO:0007669"/>
    <property type="project" value="UniProtKB-EC"/>
</dbReference>
<dbReference type="Pfam" id="PF01336">
    <property type="entry name" value="tRNA_anti-codon"/>
    <property type="match status" value="1"/>
</dbReference>
<name>A0A1X6MWJ4_9APHY</name>
<dbReference type="EMBL" id="KZ110600">
    <property type="protein sequence ID" value="OSX60745.1"/>
    <property type="molecule type" value="Genomic_DNA"/>
</dbReference>
<dbReference type="InterPro" id="IPR004364">
    <property type="entry name" value="Aa-tRNA-synt_II"/>
</dbReference>
<evidence type="ECO:0000256" key="8">
    <source>
        <dbReference type="ARBA" id="ARBA00029886"/>
    </source>
</evidence>
<reference evidence="11 12" key="1">
    <citation type="submission" date="2017-04" db="EMBL/GenBank/DDBJ databases">
        <title>Genome Sequence of the Model Brown-Rot Fungus Postia placenta SB12.</title>
        <authorList>
            <consortium name="DOE Joint Genome Institute"/>
            <person name="Gaskell J."/>
            <person name="Kersten P."/>
            <person name="Larrondo L.F."/>
            <person name="Canessa P."/>
            <person name="Martinez D."/>
            <person name="Hibbett D."/>
            <person name="Schmoll M."/>
            <person name="Kubicek C.P."/>
            <person name="Martinez A.T."/>
            <person name="Yadav J."/>
            <person name="Master E."/>
            <person name="Magnuson J.K."/>
            <person name="James T."/>
            <person name="Yaver D."/>
            <person name="Berka R."/>
            <person name="Labutti K."/>
            <person name="Lipzen A."/>
            <person name="Aerts A."/>
            <person name="Barry K."/>
            <person name="Henrissat B."/>
            <person name="Blanchette R."/>
            <person name="Grigoriev I."/>
            <person name="Cullen D."/>
        </authorList>
    </citation>
    <scope>NUCLEOTIDE SEQUENCE [LARGE SCALE GENOMIC DNA]</scope>
    <source>
        <strain evidence="11 12">MAD-698-R-SB12</strain>
    </source>
</reference>
<keyword evidence="12" id="KW-1185">Reference proteome</keyword>
<dbReference type="SUPFAM" id="SSF55681">
    <property type="entry name" value="Class II aaRS and biotin synthetases"/>
    <property type="match status" value="1"/>
</dbReference>
<dbReference type="GO" id="GO:0003676">
    <property type="term" value="F:nucleic acid binding"/>
    <property type="evidence" value="ECO:0007669"/>
    <property type="project" value="InterPro"/>
</dbReference>
<evidence type="ECO:0000256" key="7">
    <source>
        <dbReference type="ARBA" id="ARBA00023146"/>
    </source>
</evidence>
<protein>
    <recommendedName>
        <fullName evidence="9">Asparagine--tRNA ligase, mitochondrial</fullName>
        <ecNumber evidence="2">6.1.1.22</ecNumber>
    </recommendedName>
    <alternativeName>
        <fullName evidence="8">Asparaginyl-tRNA synthetase</fullName>
    </alternativeName>
</protein>
<dbReference type="GO" id="GO:0005524">
    <property type="term" value="F:ATP binding"/>
    <property type="evidence" value="ECO:0007669"/>
    <property type="project" value="UniProtKB-KW"/>
</dbReference>
<dbReference type="InterPro" id="IPR006195">
    <property type="entry name" value="aa-tRNA-synth_II"/>
</dbReference>
<dbReference type="STRING" id="670580.A0A1X6MWJ4"/>
<dbReference type="CDD" id="cd04318">
    <property type="entry name" value="EcAsnRS_like_N"/>
    <property type="match status" value="1"/>
</dbReference>
<dbReference type="EC" id="6.1.1.22" evidence="2"/>
<dbReference type="PRINTS" id="PR01042">
    <property type="entry name" value="TRNASYNTHASP"/>
</dbReference>
<evidence type="ECO:0000256" key="6">
    <source>
        <dbReference type="ARBA" id="ARBA00022917"/>
    </source>
</evidence>
<evidence type="ECO:0000256" key="2">
    <source>
        <dbReference type="ARBA" id="ARBA00012816"/>
    </source>
</evidence>
<dbReference type="InterPro" id="IPR045864">
    <property type="entry name" value="aa-tRNA-synth_II/BPL/LPL"/>
</dbReference>
<dbReference type="InterPro" id="IPR004365">
    <property type="entry name" value="NA-bd_OB_tRNA"/>
</dbReference>
<evidence type="ECO:0000256" key="3">
    <source>
        <dbReference type="ARBA" id="ARBA00022598"/>
    </source>
</evidence>
<dbReference type="PANTHER" id="PTHR22594:SF34">
    <property type="entry name" value="ASPARAGINE--TRNA LIGASE, MITOCHONDRIAL-RELATED"/>
    <property type="match status" value="1"/>
</dbReference>
<dbReference type="GeneID" id="36333101"/>
<dbReference type="AlphaFoldDB" id="A0A1X6MWJ4"/>
<evidence type="ECO:0000256" key="1">
    <source>
        <dbReference type="ARBA" id="ARBA00008226"/>
    </source>
</evidence>
<dbReference type="SUPFAM" id="SSF50249">
    <property type="entry name" value="Nucleic acid-binding proteins"/>
    <property type="match status" value="1"/>
</dbReference>
<accession>A0A1X6MWJ4</accession>
<keyword evidence="5" id="KW-0067">ATP-binding</keyword>
<dbReference type="Gene3D" id="3.30.930.10">
    <property type="entry name" value="Bira Bifunctional Protein, Domain 2"/>
    <property type="match status" value="1"/>
</dbReference>
<dbReference type="Pfam" id="PF00152">
    <property type="entry name" value="tRNA-synt_2"/>
    <property type="match status" value="1"/>
</dbReference>
<dbReference type="CDD" id="cd00776">
    <property type="entry name" value="AsxRS_core"/>
    <property type="match status" value="1"/>
</dbReference>
<dbReference type="RefSeq" id="XP_024337539.1">
    <property type="nucleotide sequence ID" value="XM_024488152.1"/>
</dbReference>
<gene>
    <name evidence="11" type="ORF">POSPLADRAFT_1171831</name>
</gene>
<keyword evidence="7" id="KW-0030">Aminoacyl-tRNA synthetase</keyword>
<evidence type="ECO:0000313" key="12">
    <source>
        <dbReference type="Proteomes" id="UP000194127"/>
    </source>
</evidence>
<evidence type="ECO:0000313" key="11">
    <source>
        <dbReference type="EMBL" id="OSX60745.1"/>
    </source>
</evidence>
<dbReference type="PANTHER" id="PTHR22594">
    <property type="entry name" value="ASPARTYL/LYSYL-TRNA SYNTHETASE"/>
    <property type="match status" value="1"/>
</dbReference>
<dbReference type="InterPro" id="IPR004522">
    <property type="entry name" value="Asn-tRNA-ligase"/>
</dbReference>
<evidence type="ECO:0000256" key="9">
    <source>
        <dbReference type="ARBA" id="ARBA00068798"/>
    </source>
</evidence>
<dbReference type="NCBIfam" id="TIGR00457">
    <property type="entry name" value="asnS"/>
    <property type="match status" value="1"/>
</dbReference>
<dbReference type="Proteomes" id="UP000194127">
    <property type="component" value="Unassembled WGS sequence"/>
</dbReference>